<feature type="chain" id="PRO_5044824921" evidence="1">
    <location>
        <begin position="22"/>
        <end position="71"/>
    </location>
</feature>
<reference evidence="2 3" key="1">
    <citation type="journal article" date="2023" name="Sci. Data">
        <title>Genome assembly of the Korean intertidal mud-creeper Batillaria attramentaria.</title>
        <authorList>
            <person name="Patra A.K."/>
            <person name="Ho P.T."/>
            <person name="Jun S."/>
            <person name="Lee S.J."/>
            <person name="Kim Y."/>
            <person name="Won Y.J."/>
        </authorList>
    </citation>
    <scope>NUCLEOTIDE SEQUENCE [LARGE SCALE GENOMIC DNA]</scope>
    <source>
        <strain evidence="2">Wonlab-2016</strain>
    </source>
</reference>
<dbReference type="Proteomes" id="UP001519460">
    <property type="component" value="Unassembled WGS sequence"/>
</dbReference>
<gene>
    <name evidence="2" type="ORF">BaRGS_00008799</name>
</gene>
<keyword evidence="1" id="KW-0732">Signal</keyword>
<evidence type="ECO:0000313" key="2">
    <source>
        <dbReference type="EMBL" id="KAK7499951.1"/>
    </source>
</evidence>
<keyword evidence="3" id="KW-1185">Reference proteome</keyword>
<sequence>MAWKGFILVFVLVCSIQMLAAKHVDVRADSSSCDPECTADECCTRLATPGGLYIHMCLEKARLLDANANCP</sequence>
<accession>A0ABD0LL29</accession>
<proteinExistence type="predicted"/>
<dbReference type="EMBL" id="JACVVK020000040">
    <property type="protein sequence ID" value="KAK7499951.1"/>
    <property type="molecule type" value="Genomic_DNA"/>
</dbReference>
<name>A0ABD0LL29_9CAEN</name>
<evidence type="ECO:0000313" key="3">
    <source>
        <dbReference type="Proteomes" id="UP001519460"/>
    </source>
</evidence>
<comment type="caution">
    <text evidence="2">The sequence shown here is derived from an EMBL/GenBank/DDBJ whole genome shotgun (WGS) entry which is preliminary data.</text>
</comment>
<dbReference type="AlphaFoldDB" id="A0ABD0LL29"/>
<evidence type="ECO:0000256" key="1">
    <source>
        <dbReference type="SAM" id="SignalP"/>
    </source>
</evidence>
<feature type="signal peptide" evidence="1">
    <location>
        <begin position="1"/>
        <end position="21"/>
    </location>
</feature>
<protein>
    <submittedName>
        <fullName evidence="2">Uncharacterized protein</fullName>
    </submittedName>
</protein>
<organism evidence="2 3">
    <name type="scientific">Batillaria attramentaria</name>
    <dbReference type="NCBI Taxonomy" id="370345"/>
    <lineage>
        <taxon>Eukaryota</taxon>
        <taxon>Metazoa</taxon>
        <taxon>Spiralia</taxon>
        <taxon>Lophotrochozoa</taxon>
        <taxon>Mollusca</taxon>
        <taxon>Gastropoda</taxon>
        <taxon>Caenogastropoda</taxon>
        <taxon>Sorbeoconcha</taxon>
        <taxon>Cerithioidea</taxon>
        <taxon>Batillariidae</taxon>
        <taxon>Batillaria</taxon>
    </lineage>
</organism>